<dbReference type="InterPro" id="IPR027417">
    <property type="entry name" value="P-loop_NTPase"/>
</dbReference>
<dbReference type="RefSeq" id="WP_339159776.1">
    <property type="nucleotide sequence ID" value="NZ_LR743510.1"/>
</dbReference>
<organism evidence="8">
    <name type="scientific">Methylobacterium bullatum</name>
    <dbReference type="NCBI Taxonomy" id="570505"/>
    <lineage>
        <taxon>Bacteria</taxon>
        <taxon>Pseudomonadati</taxon>
        <taxon>Pseudomonadota</taxon>
        <taxon>Alphaproteobacteria</taxon>
        <taxon>Hyphomicrobiales</taxon>
        <taxon>Methylobacteriaceae</taxon>
        <taxon>Methylobacterium</taxon>
    </lineage>
</organism>
<reference evidence="8" key="1">
    <citation type="submission" date="2019-12" db="EMBL/GenBank/DDBJ databases">
        <authorList>
            <person name="Cremers G."/>
        </authorList>
    </citation>
    <scope>NUCLEOTIDE SEQUENCE</scope>
    <source>
        <strain evidence="8">Mbul2</strain>
        <plasmid evidence="8">1</plasmid>
    </source>
</reference>
<geneLocation type="plasmid" evidence="8">
    <name>1</name>
</geneLocation>
<dbReference type="Pfam" id="PF02492">
    <property type="entry name" value="cobW"/>
    <property type="match status" value="1"/>
</dbReference>
<accession>A0A679JPP1</accession>
<dbReference type="SUPFAM" id="SSF52540">
    <property type="entry name" value="P-loop containing nucleoside triphosphate hydrolases"/>
    <property type="match status" value="1"/>
</dbReference>
<keyword evidence="8" id="KW-0614">Plasmid</keyword>
<gene>
    <name evidence="8" type="primary">yjiA_2</name>
    <name evidence="8" type="ORF">MBLL_01226</name>
</gene>
<keyword evidence="3" id="KW-0143">Chaperone</keyword>
<protein>
    <submittedName>
        <fullName evidence="8">Putative GTP-binding protein YjiA</fullName>
    </submittedName>
</protein>
<dbReference type="CDD" id="cd03112">
    <property type="entry name" value="CobW-like"/>
    <property type="match status" value="1"/>
</dbReference>
<dbReference type="SMART" id="SM00833">
    <property type="entry name" value="CobW_C"/>
    <property type="match status" value="1"/>
</dbReference>
<evidence type="ECO:0000256" key="5">
    <source>
        <dbReference type="ARBA" id="ARBA00045658"/>
    </source>
</evidence>
<proteinExistence type="inferred from homology"/>
<dbReference type="InterPro" id="IPR036627">
    <property type="entry name" value="CobW-likC_sf"/>
</dbReference>
<dbReference type="SUPFAM" id="SSF90002">
    <property type="entry name" value="Hypothetical protein YjiA, C-terminal domain"/>
    <property type="match status" value="1"/>
</dbReference>
<comment type="function">
    <text evidence="5">Zinc chaperone that directly transfers zinc cofactor to target proteins, thereby activating them. Zinc is transferred from the CXCC motif in the GTPase domain to the zinc binding site in target proteins in a process requiring GTP hydrolysis.</text>
</comment>
<dbReference type="GO" id="GO:0016787">
    <property type="term" value="F:hydrolase activity"/>
    <property type="evidence" value="ECO:0007669"/>
    <property type="project" value="UniProtKB-KW"/>
</dbReference>
<evidence type="ECO:0000256" key="3">
    <source>
        <dbReference type="ARBA" id="ARBA00023186"/>
    </source>
</evidence>
<dbReference type="InterPro" id="IPR003495">
    <property type="entry name" value="CobW/HypB/UreG_nucleotide-bd"/>
</dbReference>
<dbReference type="InterPro" id="IPR051316">
    <property type="entry name" value="Zinc-reg_GTPase_activator"/>
</dbReference>
<evidence type="ECO:0000256" key="2">
    <source>
        <dbReference type="ARBA" id="ARBA00022801"/>
    </source>
</evidence>
<dbReference type="Gene3D" id="3.30.1220.10">
    <property type="entry name" value="CobW-like, C-terminal domain"/>
    <property type="match status" value="1"/>
</dbReference>
<dbReference type="PANTHER" id="PTHR13748">
    <property type="entry name" value="COBW-RELATED"/>
    <property type="match status" value="1"/>
</dbReference>
<feature type="domain" description="CobW C-terminal" evidence="7">
    <location>
        <begin position="254"/>
        <end position="349"/>
    </location>
</feature>
<dbReference type="InterPro" id="IPR011629">
    <property type="entry name" value="CobW-like_C"/>
</dbReference>
<comment type="catalytic activity">
    <reaction evidence="6">
        <text>GTP + H2O = GDP + phosphate + H(+)</text>
        <dbReference type="Rhea" id="RHEA:19669"/>
        <dbReference type="ChEBI" id="CHEBI:15377"/>
        <dbReference type="ChEBI" id="CHEBI:15378"/>
        <dbReference type="ChEBI" id="CHEBI:37565"/>
        <dbReference type="ChEBI" id="CHEBI:43474"/>
        <dbReference type="ChEBI" id="CHEBI:58189"/>
    </reaction>
    <physiologicalReaction direction="left-to-right" evidence="6">
        <dbReference type="Rhea" id="RHEA:19670"/>
    </physiologicalReaction>
</comment>
<dbReference type="Gene3D" id="3.40.50.300">
    <property type="entry name" value="P-loop containing nucleotide triphosphate hydrolases"/>
    <property type="match status" value="1"/>
</dbReference>
<keyword evidence="2" id="KW-0378">Hydrolase</keyword>
<sequence length="372" mass="40433">MPNPSQPTSPNDDPRRPEPIPLTVLTGFLGAGKTTLLNRMLRDPALSDTVVIVNEFGEIGLDHLLIETVDEDMILLGAGCLCCTVRGDLIATLEDLLRKRDNGRITPFRRVVIETTGLADPAPILHALIYHPYLALRYRLQAVVTVVDAVNGASTLDAHPEAVRQAAVADRIVLAKEDLVDTGSDALRDRLRVLNPTAPIHGPDVAPAELLGGFFGLDGKSADVRAWLGAEAFPDHDHHHGHHHHDVNRHYAAIRAFTLTSDVPVKRAAFEMFLDLLRSGHGPKLLRLKGLVALADEPDRPVVVHGVQHVIHMPVQLAAWPDDDHRSRLVLIVRDLDPAFVTGLWDAFLGRPRIDAPDAAALTANPLAIPGG</sequence>
<evidence type="ECO:0000259" key="7">
    <source>
        <dbReference type="SMART" id="SM00833"/>
    </source>
</evidence>
<name>A0A679JPP1_9HYPH</name>
<evidence type="ECO:0000313" key="8">
    <source>
        <dbReference type="EMBL" id="CAA2138601.1"/>
    </source>
</evidence>
<evidence type="ECO:0000256" key="4">
    <source>
        <dbReference type="ARBA" id="ARBA00034320"/>
    </source>
</evidence>
<comment type="similarity">
    <text evidence="4">Belongs to the SIMIBI class G3E GTPase family. ZNG1 subfamily.</text>
</comment>
<dbReference type="GO" id="GO:0000166">
    <property type="term" value="F:nucleotide binding"/>
    <property type="evidence" value="ECO:0007669"/>
    <property type="project" value="UniProtKB-KW"/>
</dbReference>
<dbReference type="Pfam" id="PF07683">
    <property type="entry name" value="CobW_C"/>
    <property type="match status" value="1"/>
</dbReference>
<dbReference type="AlphaFoldDB" id="A0A679JPP1"/>
<evidence type="ECO:0000256" key="1">
    <source>
        <dbReference type="ARBA" id="ARBA00022741"/>
    </source>
</evidence>
<keyword evidence="1" id="KW-0547">Nucleotide-binding</keyword>
<evidence type="ECO:0000256" key="6">
    <source>
        <dbReference type="ARBA" id="ARBA00049117"/>
    </source>
</evidence>
<dbReference type="EMBL" id="LR743510">
    <property type="protein sequence ID" value="CAA2138601.1"/>
    <property type="molecule type" value="Genomic_DNA"/>
</dbReference>